<gene>
    <name evidence="2" type="ORF">HYG85_05225</name>
</gene>
<dbReference type="InterPro" id="IPR051316">
    <property type="entry name" value="Zinc-reg_GTPase_activator"/>
</dbReference>
<dbReference type="InterPro" id="IPR027417">
    <property type="entry name" value="P-loop_NTPase"/>
</dbReference>
<protein>
    <submittedName>
        <fullName evidence="2">GTP-binding protein</fullName>
    </submittedName>
</protein>
<dbReference type="RefSeq" id="WP_212692592.1">
    <property type="nucleotide sequence ID" value="NZ_CP058561.1"/>
</dbReference>
<name>A0A8J8M921_9FIRM</name>
<evidence type="ECO:0000313" key="2">
    <source>
        <dbReference type="EMBL" id="QUH28350.1"/>
    </source>
</evidence>
<proteinExistence type="predicted"/>
<dbReference type="InterPro" id="IPR003495">
    <property type="entry name" value="CobW/HypB/UreG_nucleotide-bd"/>
</dbReference>
<feature type="domain" description="CobW/HypB/UreG nucleotide-binding" evidence="1">
    <location>
        <begin position="4"/>
        <end position="177"/>
    </location>
</feature>
<dbReference type="Gene3D" id="3.40.50.300">
    <property type="entry name" value="P-loop containing nucleotide triphosphate hydrolases"/>
    <property type="match status" value="1"/>
</dbReference>
<dbReference type="AlphaFoldDB" id="A0A8J8M921"/>
<dbReference type="PANTHER" id="PTHR13748:SF62">
    <property type="entry name" value="COBW DOMAIN-CONTAINING PROTEIN"/>
    <property type="match status" value="1"/>
</dbReference>
<accession>A0A8J8M921</accession>
<dbReference type="KEGG" id="vgu:HYG85_05225"/>
<dbReference type="SUPFAM" id="SSF52540">
    <property type="entry name" value="P-loop containing nucleoside triphosphate hydrolases"/>
    <property type="match status" value="1"/>
</dbReference>
<keyword evidence="3" id="KW-1185">Reference proteome</keyword>
<dbReference type="GO" id="GO:0005737">
    <property type="term" value="C:cytoplasm"/>
    <property type="evidence" value="ECO:0007669"/>
    <property type="project" value="TreeGrafter"/>
</dbReference>
<organism evidence="2 3">
    <name type="scientific">Vallitalea guaymasensis</name>
    <dbReference type="NCBI Taxonomy" id="1185412"/>
    <lineage>
        <taxon>Bacteria</taxon>
        <taxon>Bacillati</taxon>
        <taxon>Bacillota</taxon>
        <taxon>Clostridia</taxon>
        <taxon>Lachnospirales</taxon>
        <taxon>Vallitaleaceae</taxon>
        <taxon>Vallitalea</taxon>
    </lineage>
</organism>
<sequence>MTKIYLITGFLGSGKTSFLQNVLDSEEAKSGVLMNEFGSISIDSSVVSRKDMDMIELTNGSIFCSCLKDNFIESLRALLEKKLDNIYIESSGLADPANMLTIIDLLKKQCSNNFSYEGAICIVDGLHFMKEIDMMVSVENQIKHSKIILINKMDLISSKTADEIKARIRSINDKALIYEITHGRIDFESLKFSSVINDQIGETSNTTENKPKTIIMKLKDNNIELDEIIKVLNNLKEFCYRIKGFVTVNDITYKIDTVNEKLDVIEYESKGLDDMTLVFISKIGVGIVSKILASTKETLKDKIEIIS</sequence>
<evidence type="ECO:0000313" key="3">
    <source>
        <dbReference type="Proteomes" id="UP000677305"/>
    </source>
</evidence>
<dbReference type="Proteomes" id="UP000677305">
    <property type="component" value="Chromosome"/>
</dbReference>
<dbReference type="Pfam" id="PF02492">
    <property type="entry name" value="cobW"/>
    <property type="match status" value="1"/>
</dbReference>
<dbReference type="PANTHER" id="PTHR13748">
    <property type="entry name" value="COBW-RELATED"/>
    <property type="match status" value="1"/>
</dbReference>
<reference evidence="2 3" key="1">
    <citation type="submission" date="2020-07" db="EMBL/GenBank/DDBJ databases">
        <title>Vallitalea guaymasensis genome.</title>
        <authorList>
            <person name="Postec A."/>
        </authorList>
    </citation>
    <scope>NUCLEOTIDE SEQUENCE [LARGE SCALE GENOMIC DNA]</scope>
    <source>
        <strain evidence="2 3">Ra1766G1</strain>
    </source>
</reference>
<dbReference type="CDD" id="cd03112">
    <property type="entry name" value="CobW-like"/>
    <property type="match status" value="1"/>
</dbReference>
<dbReference type="EMBL" id="CP058561">
    <property type="protein sequence ID" value="QUH28350.1"/>
    <property type="molecule type" value="Genomic_DNA"/>
</dbReference>
<evidence type="ECO:0000259" key="1">
    <source>
        <dbReference type="Pfam" id="PF02492"/>
    </source>
</evidence>